<name>A0A2W7CHG0_9HYPH</name>
<sequence length="237" mass="26678">MLGRTWSSACGKAMRILRLAMDTGYQAPAVYAWARRAGLAHVAPVKGVENFNRASPVTGPTFVDATSHGKRLRRGAKLWTVDGSTFKAETYRFRLPRPTDEELEAGARHAAGAVHLPSWVDSEWCKQFVGEQLVTVRTRRGFSRLEWQKLRERNEALDCRVYARAAAWIIGADRWPESTWRDLEAQVGKNVAALAPTPTAAATAPSLTSVSNIQNTRSQNRHPTRRIRRVRLSRWME</sequence>
<evidence type="ECO:0000313" key="2">
    <source>
        <dbReference type="EMBL" id="PZV35933.1"/>
    </source>
</evidence>
<dbReference type="Proteomes" id="UP000248616">
    <property type="component" value="Unassembled WGS sequence"/>
</dbReference>
<evidence type="ECO:0000313" key="3">
    <source>
        <dbReference type="Proteomes" id="UP000248616"/>
    </source>
</evidence>
<dbReference type="Pfam" id="PF20454">
    <property type="entry name" value="GpA_nuclease"/>
    <property type="match status" value="1"/>
</dbReference>
<protein>
    <recommendedName>
        <fullName evidence="1">Terminase large subunit GpA endonuclease domain-containing protein</fullName>
    </recommendedName>
</protein>
<proteinExistence type="predicted"/>
<dbReference type="EMBL" id="MZXV01000054">
    <property type="protein sequence ID" value="PZV35933.1"/>
    <property type="molecule type" value="Genomic_DNA"/>
</dbReference>
<organism evidence="2 3">
    <name type="scientific">Mesorhizobium kowhaii</name>
    <dbReference type="NCBI Taxonomy" id="1300272"/>
    <lineage>
        <taxon>Bacteria</taxon>
        <taxon>Pseudomonadati</taxon>
        <taxon>Pseudomonadota</taxon>
        <taxon>Alphaproteobacteria</taxon>
        <taxon>Hyphomicrobiales</taxon>
        <taxon>Phyllobacteriaceae</taxon>
        <taxon>Mesorhizobium</taxon>
    </lineage>
</organism>
<dbReference type="AlphaFoldDB" id="A0A2W7CHG0"/>
<dbReference type="GO" id="GO:0004519">
    <property type="term" value="F:endonuclease activity"/>
    <property type="evidence" value="ECO:0007669"/>
    <property type="project" value="InterPro"/>
</dbReference>
<dbReference type="InterPro" id="IPR046454">
    <property type="entry name" value="GpA_endonuclease"/>
</dbReference>
<feature type="domain" description="Terminase large subunit GpA endonuclease" evidence="1">
    <location>
        <begin position="2"/>
        <end position="173"/>
    </location>
</feature>
<reference evidence="3" key="1">
    <citation type="submission" date="2017-03" db="EMBL/GenBank/DDBJ databases">
        <authorList>
            <person name="Safronova V.I."/>
            <person name="Sazanova A.L."/>
            <person name="Chirak E.R."/>
        </authorList>
    </citation>
    <scope>NUCLEOTIDE SEQUENCE [LARGE SCALE GENOMIC DNA]</scope>
    <source>
        <strain evidence="3">Ach-343</strain>
    </source>
</reference>
<keyword evidence="3" id="KW-1185">Reference proteome</keyword>
<dbReference type="OrthoDB" id="5181253at2"/>
<accession>A0A2W7CHG0</accession>
<gene>
    <name evidence="2" type="ORF">B5V02_24520</name>
</gene>
<comment type="caution">
    <text evidence="2">The sequence shown here is derived from an EMBL/GenBank/DDBJ whole genome shotgun (WGS) entry which is preliminary data.</text>
</comment>
<evidence type="ECO:0000259" key="1">
    <source>
        <dbReference type="Pfam" id="PF20454"/>
    </source>
</evidence>